<evidence type="ECO:0000313" key="2">
    <source>
        <dbReference type="EMBL" id="KKR30636.1"/>
    </source>
</evidence>
<organism evidence="2 3">
    <name type="scientific">Candidatus Woesebacteria bacterium GW2011_GWA1_39_8</name>
    <dbReference type="NCBI Taxonomy" id="1618552"/>
    <lineage>
        <taxon>Bacteria</taxon>
        <taxon>Candidatus Woeseibacteriota</taxon>
    </lineage>
</organism>
<dbReference type="Pfam" id="PF07963">
    <property type="entry name" value="N_methyl"/>
    <property type="match status" value="1"/>
</dbReference>
<dbReference type="EMBL" id="LBXL01000004">
    <property type="protein sequence ID" value="KKR30636.1"/>
    <property type="molecule type" value="Genomic_DNA"/>
</dbReference>
<gene>
    <name evidence="2" type="ORF">UT61_C0004G0063</name>
</gene>
<accession>A0A0G0PZW0</accession>
<evidence type="ECO:0000256" key="1">
    <source>
        <dbReference type="SAM" id="Phobius"/>
    </source>
</evidence>
<reference evidence="2 3" key="1">
    <citation type="journal article" date="2015" name="Nature">
        <title>rRNA introns, odd ribosomes, and small enigmatic genomes across a large radiation of phyla.</title>
        <authorList>
            <person name="Brown C.T."/>
            <person name="Hug L.A."/>
            <person name="Thomas B.C."/>
            <person name="Sharon I."/>
            <person name="Castelle C.J."/>
            <person name="Singh A."/>
            <person name="Wilkins M.J."/>
            <person name="Williams K.H."/>
            <person name="Banfield J.F."/>
        </authorList>
    </citation>
    <scope>NUCLEOTIDE SEQUENCE [LARGE SCALE GENOMIC DNA]</scope>
</reference>
<evidence type="ECO:0008006" key="4">
    <source>
        <dbReference type="Google" id="ProtNLM"/>
    </source>
</evidence>
<evidence type="ECO:0000313" key="3">
    <source>
        <dbReference type="Proteomes" id="UP000034793"/>
    </source>
</evidence>
<dbReference type="InterPro" id="IPR012902">
    <property type="entry name" value="N_methyl_site"/>
</dbReference>
<dbReference type="AlphaFoldDB" id="A0A0G0PZW0"/>
<feature type="transmembrane region" description="Helical" evidence="1">
    <location>
        <begin position="12"/>
        <end position="38"/>
    </location>
</feature>
<keyword evidence="1" id="KW-0472">Membrane</keyword>
<keyword evidence="1" id="KW-0812">Transmembrane</keyword>
<comment type="caution">
    <text evidence="2">The sequence shown here is derived from an EMBL/GenBank/DDBJ whole genome shotgun (WGS) entry which is preliminary data.</text>
</comment>
<name>A0A0G0PZW0_9BACT</name>
<dbReference type="Proteomes" id="UP000034793">
    <property type="component" value="Unassembled WGS sequence"/>
</dbReference>
<keyword evidence="1" id="KW-1133">Transmembrane helix</keyword>
<proteinExistence type="predicted"/>
<sequence>MKTKNSPITDSGFTLIEVLITSSILVVLGGLVLTLIYITTRTRLSTFQNLMNVDQTNSQVSIMVRELRNIQTGDNAAYPLEKALDQEIIFYSDMDYDGETEKVRYTLSANQFVKGVIEPVGFPATYPSANEKVKILTEDVRNGIDPIFYYYNGDWPADTLNNPLAQPVRLSDTKLMKVYLKLNTEDDPSSDFILESYTQLRILKENL</sequence>
<dbReference type="PROSITE" id="PS00409">
    <property type="entry name" value="PROKAR_NTER_METHYL"/>
    <property type="match status" value="1"/>
</dbReference>
<protein>
    <recommendedName>
        <fullName evidence="4">Prepilin-type N-terminal cleavage/methylation domain-containing protein</fullName>
    </recommendedName>
</protein>
<dbReference type="NCBIfam" id="TIGR02532">
    <property type="entry name" value="IV_pilin_GFxxxE"/>
    <property type="match status" value="1"/>
</dbReference>